<accession>A0ABQ6PQD3</accession>
<dbReference type="RefSeq" id="WP_338224565.1">
    <property type="nucleotide sequence ID" value="NZ_BTPD01000007.1"/>
</dbReference>
<dbReference type="PROSITE" id="PS51257">
    <property type="entry name" value="PROKAR_LIPOPROTEIN"/>
    <property type="match status" value="1"/>
</dbReference>
<comment type="caution">
    <text evidence="1">The sequence shown here is derived from an EMBL/GenBank/DDBJ whole genome shotgun (WGS) entry which is preliminary data.</text>
</comment>
<keyword evidence="2" id="KW-1185">Reference proteome</keyword>
<name>A0ABQ6PQD3_9BACT</name>
<protein>
    <recommendedName>
        <fullName evidence="3">DUF4382 domain-containing protein</fullName>
    </recommendedName>
</protein>
<evidence type="ECO:0000313" key="2">
    <source>
        <dbReference type="Proteomes" id="UP001338309"/>
    </source>
</evidence>
<dbReference type="EMBL" id="BTPD01000007">
    <property type="protein sequence ID" value="GMQ29851.1"/>
    <property type="molecule type" value="Genomic_DNA"/>
</dbReference>
<gene>
    <name evidence="1" type="ORF">Aconfl_24940</name>
</gene>
<reference evidence="1 2" key="1">
    <citation type="submission" date="2023-08" db="EMBL/GenBank/DDBJ databases">
        <title>Draft genome sequence of Algoriphagus confluentis.</title>
        <authorList>
            <person name="Takatani N."/>
            <person name="Hosokawa M."/>
            <person name="Sawabe T."/>
        </authorList>
    </citation>
    <scope>NUCLEOTIDE SEQUENCE [LARGE SCALE GENOMIC DNA]</scope>
    <source>
        <strain evidence="1 2">NBRC 111222</strain>
    </source>
</reference>
<evidence type="ECO:0000313" key="1">
    <source>
        <dbReference type="EMBL" id="GMQ29851.1"/>
    </source>
</evidence>
<organism evidence="1 2">
    <name type="scientific">Algoriphagus confluentis</name>
    <dbReference type="NCBI Taxonomy" id="1697556"/>
    <lineage>
        <taxon>Bacteria</taxon>
        <taxon>Pseudomonadati</taxon>
        <taxon>Bacteroidota</taxon>
        <taxon>Cytophagia</taxon>
        <taxon>Cytophagales</taxon>
        <taxon>Cyclobacteriaceae</taxon>
        <taxon>Algoriphagus</taxon>
    </lineage>
</organism>
<proteinExistence type="predicted"/>
<dbReference type="Proteomes" id="UP001338309">
    <property type="component" value="Unassembled WGS sequence"/>
</dbReference>
<sequence length="246" mass="27582">MKNYLILPVLLLFFVFTFSSCSKEDNPDVLGTGEVKIGMGVKLQSSGNPGARLANAGLRINSGFIQVKKIELETEGVDEAGREFEKEFEYRFPEIKKINFDEFDAGVDFFIAIPAGNYEEIEVELDLIDHRNQPSLELNGTYTKQDGSSVPFKFQVFGDDDDDWDFEVELEAEDDDDLFFLDGVNNPLALFQINAEGWFSGVSTSELESAELTDGVLLITKQVNGSIFRKVEGKIKDSTEIELKMN</sequence>
<evidence type="ECO:0008006" key="3">
    <source>
        <dbReference type="Google" id="ProtNLM"/>
    </source>
</evidence>